<dbReference type="AlphaFoldDB" id="A0A329R5W8"/>
<proteinExistence type="predicted"/>
<protein>
    <submittedName>
        <fullName evidence="1">Uncharacterized protein</fullName>
    </submittedName>
</protein>
<reference evidence="1 2" key="1">
    <citation type="submission" date="2018-01" db="EMBL/GenBank/DDBJ databases">
        <title>Draft genome of the strawberry crown rot pathogen Phytophthora cactorum.</title>
        <authorList>
            <person name="Armitage A.D."/>
            <person name="Lysoe E."/>
            <person name="Nellist C.F."/>
            <person name="Harrison R.J."/>
            <person name="Brurberg M.B."/>
        </authorList>
    </citation>
    <scope>NUCLEOTIDE SEQUENCE [LARGE SCALE GENOMIC DNA]</scope>
    <source>
        <strain evidence="1 2">10300</strain>
    </source>
</reference>
<comment type="caution">
    <text evidence="1">The sequence shown here is derived from an EMBL/GenBank/DDBJ whole genome shotgun (WGS) entry which is preliminary data.</text>
</comment>
<dbReference type="VEuPathDB" id="FungiDB:PC110_g23795"/>
<sequence length="109" mass="12468">EERHTREGIGLQSLAPVLSSPWSSSLLLVGSLEEGAYERTLVQRNQLFTKNIEAARCVLLAPHRIPLKEFTTRRKKPENRSGLHPVWGYPWVCPENCRSWGAADVLFWK</sequence>
<gene>
    <name evidence="1" type="ORF">PC110_g23795</name>
</gene>
<dbReference type="EMBL" id="MJFZ01004307">
    <property type="protein sequence ID" value="RAW19763.1"/>
    <property type="molecule type" value="Genomic_DNA"/>
</dbReference>
<evidence type="ECO:0000313" key="1">
    <source>
        <dbReference type="EMBL" id="RAW19763.1"/>
    </source>
</evidence>
<feature type="non-terminal residue" evidence="1">
    <location>
        <position position="1"/>
    </location>
</feature>
<name>A0A329R5W8_9STRA</name>
<evidence type="ECO:0000313" key="2">
    <source>
        <dbReference type="Proteomes" id="UP000251314"/>
    </source>
</evidence>
<accession>A0A329R5W8</accession>
<dbReference type="OrthoDB" id="126917at2759"/>
<dbReference type="Proteomes" id="UP000251314">
    <property type="component" value="Unassembled WGS sequence"/>
</dbReference>
<organism evidence="1 2">
    <name type="scientific">Phytophthora cactorum</name>
    <dbReference type="NCBI Taxonomy" id="29920"/>
    <lineage>
        <taxon>Eukaryota</taxon>
        <taxon>Sar</taxon>
        <taxon>Stramenopiles</taxon>
        <taxon>Oomycota</taxon>
        <taxon>Peronosporomycetes</taxon>
        <taxon>Peronosporales</taxon>
        <taxon>Peronosporaceae</taxon>
        <taxon>Phytophthora</taxon>
    </lineage>
</organism>
<keyword evidence="2" id="KW-1185">Reference proteome</keyword>